<sequence>MRTRLIASLAAVGFAIVSFAPSAVAAPKSYTAAQVAKHASASSCWTIVGKGVYDVTKYVARHPGGSSAIKSMCGKNGSAMFSSQHAGARSPARTLASYRIGKLRA</sequence>
<protein>
    <submittedName>
        <fullName evidence="6">Unannotated protein</fullName>
    </submittedName>
</protein>
<evidence type="ECO:0000256" key="2">
    <source>
        <dbReference type="ARBA" id="ARBA00022723"/>
    </source>
</evidence>
<evidence type="ECO:0000259" key="5">
    <source>
        <dbReference type="PROSITE" id="PS50255"/>
    </source>
</evidence>
<dbReference type="PROSITE" id="PS50255">
    <property type="entry name" value="CYTOCHROME_B5_2"/>
    <property type="match status" value="1"/>
</dbReference>
<keyword evidence="2" id="KW-0479">Metal-binding</keyword>
<name>A0A6J7K1R4_9ZZZZ</name>
<keyword evidence="3" id="KW-0408">Iron</keyword>
<dbReference type="GO" id="GO:0046872">
    <property type="term" value="F:metal ion binding"/>
    <property type="evidence" value="ECO:0007669"/>
    <property type="project" value="UniProtKB-KW"/>
</dbReference>
<dbReference type="InterPro" id="IPR050668">
    <property type="entry name" value="Cytochrome_b5"/>
</dbReference>
<dbReference type="InterPro" id="IPR018506">
    <property type="entry name" value="Cyt_B5_heme-BS"/>
</dbReference>
<dbReference type="GO" id="GO:0016020">
    <property type="term" value="C:membrane"/>
    <property type="evidence" value="ECO:0007669"/>
    <property type="project" value="TreeGrafter"/>
</dbReference>
<dbReference type="Gene3D" id="3.10.120.10">
    <property type="entry name" value="Cytochrome b5-like heme/steroid binding domain"/>
    <property type="match status" value="1"/>
</dbReference>
<dbReference type="AlphaFoldDB" id="A0A6J7K1R4"/>
<reference evidence="6" key="1">
    <citation type="submission" date="2020-05" db="EMBL/GenBank/DDBJ databases">
        <authorList>
            <person name="Chiriac C."/>
            <person name="Salcher M."/>
            <person name="Ghai R."/>
            <person name="Kavagutti S V."/>
        </authorList>
    </citation>
    <scope>NUCLEOTIDE SEQUENCE</scope>
</reference>
<dbReference type="Pfam" id="PF00173">
    <property type="entry name" value="Cyt-b5"/>
    <property type="match status" value="1"/>
</dbReference>
<dbReference type="PANTHER" id="PTHR19359">
    <property type="entry name" value="CYTOCHROME B5"/>
    <property type="match status" value="1"/>
</dbReference>
<accession>A0A6J7K1R4</accession>
<keyword evidence="1" id="KW-0349">Heme</keyword>
<dbReference type="InterPro" id="IPR001199">
    <property type="entry name" value="Cyt_B5-like_heme/steroid-bd"/>
</dbReference>
<evidence type="ECO:0000256" key="3">
    <source>
        <dbReference type="ARBA" id="ARBA00023004"/>
    </source>
</evidence>
<gene>
    <name evidence="6" type="ORF">UFOPK3772_01448</name>
</gene>
<feature type="domain" description="Cytochrome b5 heme-binding" evidence="5">
    <location>
        <begin position="27"/>
        <end position="104"/>
    </location>
</feature>
<proteinExistence type="inferred from homology"/>
<organism evidence="6">
    <name type="scientific">freshwater metagenome</name>
    <dbReference type="NCBI Taxonomy" id="449393"/>
    <lineage>
        <taxon>unclassified sequences</taxon>
        <taxon>metagenomes</taxon>
        <taxon>ecological metagenomes</taxon>
    </lineage>
</organism>
<comment type="similarity">
    <text evidence="4">Belongs to the cytochrome b5 family.</text>
</comment>
<evidence type="ECO:0000256" key="1">
    <source>
        <dbReference type="ARBA" id="ARBA00022617"/>
    </source>
</evidence>
<dbReference type="InterPro" id="IPR036400">
    <property type="entry name" value="Cyt_B5-like_heme/steroid_sf"/>
</dbReference>
<evidence type="ECO:0000313" key="6">
    <source>
        <dbReference type="EMBL" id="CAB4949586.1"/>
    </source>
</evidence>
<dbReference type="SMART" id="SM01117">
    <property type="entry name" value="Cyt-b5"/>
    <property type="match status" value="1"/>
</dbReference>
<dbReference type="GO" id="GO:0020037">
    <property type="term" value="F:heme binding"/>
    <property type="evidence" value="ECO:0007669"/>
    <property type="project" value="InterPro"/>
</dbReference>
<evidence type="ECO:0000256" key="4">
    <source>
        <dbReference type="ARBA" id="ARBA00038168"/>
    </source>
</evidence>
<dbReference type="EMBL" id="CAFBNE010000041">
    <property type="protein sequence ID" value="CAB4949586.1"/>
    <property type="molecule type" value="Genomic_DNA"/>
</dbReference>
<dbReference type="SUPFAM" id="SSF55856">
    <property type="entry name" value="Cytochrome b5-like heme/steroid binding domain"/>
    <property type="match status" value="1"/>
</dbReference>
<dbReference type="PRINTS" id="PR00363">
    <property type="entry name" value="CYTOCHROMEB5"/>
</dbReference>
<dbReference type="PANTHER" id="PTHR19359:SF95">
    <property type="entry name" value="CYTOCHROME B5 TYPE B"/>
    <property type="match status" value="1"/>
</dbReference>
<dbReference type="PROSITE" id="PS00191">
    <property type="entry name" value="CYTOCHROME_B5_1"/>
    <property type="match status" value="1"/>
</dbReference>